<dbReference type="GO" id="GO:0003700">
    <property type="term" value="F:DNA-binding transcription factor activity"/>
    <property type="evidence" value="ECO:0007669"/>
    <property type="project" value="InterPro"/>
</dbReference>
<dbReference type="STRING" id="430453.SAMN04487962_105100"/>
<dbReference type="OrthoDB" id="5297460at2"/>
<dbReference type="RefSeq" id="WP_091849965.1">
    <property type="nucleotide sequence ID" value="NZ_FOHZ01000005.1"/>
</dbReference>
<dbReference type="Gene3D" id="3.40.50.150">
    <property type="entry name" value="Vaccinia Virus protein VP39"/>
    <property type="match status" value="1"/>
</dbReference>
<dbReference type="AlphaFoldDB" id="A0A1I0CD15"/>
<dbReference type="Proteomes" id="UP000198762">
    <property type="component" value="Unassembled WGS sequence"/>
</dbReference>
<dbReference type="Pfam" id="PF08241">
    <property type="entry name" value="Methyltransf_11"/>
    <property type="match status" value="1"/>
</dbReference>
<dbReference type="Pfam" id="PF12840">
    <property type="entry name" value="HTH_20"/>
    <property type="match status" value="1"/>
</dbReference>
<accession>A0A1I0CD15</accession>
<keyword evidence="3" id="KW-1185">Reference proteome</keyword>
<dbReference type="Gene3D" id="1.10.10.10">
    <property type="entry name" value="Winged helix-like DNA-binding domain superfamily/Winged helix DNA-binding domain"/>
    <property type="match status" value="1"/>
</dbReference>
<dbReference type="InterPro" id="IPR011991">
    <property type="entry name" value="ArsR-like_HTH"/>
</dbReference>
<proteinExistence type="predicted"/>
<dbReference type="EMBL" id="FOHZ01000005">
    <property type="protein sequence ID" value="SET17470.1"/>
    <property type="molecule type" value="Genomic_DNA"/>
</dbReference>
<dbReference type="InterPro" id="IPR036390">
    <property type="entry name" value="WH_DNA-bd_sf"/>
</dbReference>
<feature type="domain" description="HTH arsR-type" evidence="1">
    <location>
        <begin position="8"/>
        <end position="101"/>
    </location>
</feature>
<gene>
    <name evidence="2" type="ORF">SAMN04487962_105100</name>
</gene>
<dbReference type="PROSITE" id="PS50987">
    <property type="entry name" value="HTH_ARSR_2"/>
    <property type="match status" value="1"/>
</dbReference>
<dbReference type="SUPFAM" id="SSF53335">
    <property type="entry name" value="S-adenosyl-L-methionine-dependent methyltransferases"/>
    <property type="match status" value="1"/>
</dbReference>
<organism evidence="2 3">
    <name type="scientific">Marinobacter segnicrescens</name>
    <dbReference type="NCBI Taxonomy" id="430453"/>
    <lineage>
        <taxon>Bacteria</taxon>
        <taxon>Pseudomonadati</taxon>
        <taxon>Pseudomonadota</taxon>
        <taxon>Gammaproteobacteria</taxon>
        <taxon>Pseudomonadales</taxon>
        <taxon>Marinobacteraceae</taxon>
        <taxon>Marinobacter</taxon>
    </lineage>
</organism>
<evidence type="ECO:0000313" key="3">
    <source>
        <dbReference type="Proteomes" id="UP000198762"/>
    </source>
</evidence>
<dbReference type="InterPro" id="IPR029063">
    <property type="entry name" value="SAM-dependent_MTases_sf"/>
</dbReference>
<reference evidence="3" key="1">
    <citation type="submission" date="2016-10" db="EMBL/GenBank/DDBJ databases">
        <authorList>
            <person name="Varghese N."/>
            <person name="Submissions S."/>
        </authorList>
    </citation>
    <scope>NUCLEOTIDE SEQUENCE [LARGE SCALE GENOMIC DNA]</scope>
    <source>
        <strain evidence="3">CGMCC 1.6489</strain>
    </source>
</reference>
<name>A0A1I0CD15_9GAMM</name>
<dbReference type="InterPro" id="IPR036388">
    <property type="entry name" value="WH-like_DNA-bd_sf"/>
</dbReference>
<dbReference type="PRINTS" id="PR00778">
    <property type="entry name" value="HTHARSR"/>
</dbReference>
<evidence type="ECO:0000259" key="1">
    <source>
        <dbReference type="PROSITE" id="PS50987"/>
    </source>
</evidence>
<dbReference type="NCBIfam" id="NF033788">
    <property type="entry name" value="HTH_metalloreg"/>
    <property type="match status" value="1"/>
</dbReference>
<dbReference type="CDD" id="cd00090">
    <property type="entry name" value="HTH_ARSR"/>
    <property type="match status" value="1"/>
</dbReference>
<dbReference type="SMART" id="SM00418">
    <property type="entry name" value="HTH_ARSR"/>
    <property type="match status" value="1"/>
</dbReference>
<dbReference type="SUPFAM" id="SSF46785">
    <property type="entry name" value="Winged helix' DNA-binding domain"/>
    <property type="match status" value="1"/>
</dbReference>
<dbReference type="InterPro" id="IPR001845">
    <property type="entry name" value="HTH_ArsR_DNA-bd_dom"/>
</dbReference>
<dbReference type="CDD" id="cd02440">
    <property type="entry name" value="AdoMet_MTases"/>
    <property type="match status" value="1"/>
</dbReference>
<evidence type="ECO:0000313" key="2">
    <source>
        <dbReference type="EMBL" id="SET17470.1"/>
    </source>
</evidence>
<dbReference type="InterPro" id="IPR013216">
    <property type="entry name" value="Methyltransf_11"/>
</dbReference>
<sequence>MTSMKAPALPVGLDALAPLYKACGDPLRLEILRVLRRDTFGVLELSQLFDVRQSGMSHHLKVLHKAGLIEPQREGNAIFYRRPLHLAPGQVGVVDSAAQQVFSTIDRIPVAGHLQEKIEDIRSQRADQSQAFFARHADQFREQQELIAAFDLYAEPTADLIRARAAQHEWQTALEIGPGEGAFLPVLAGICLRVVAVDNSADMLRKAQQTCADEKLDNVELIEGTTATLLPKNERFDLVVANMVLHHVPSPADIFLEASELMSPGGYLVISDLRRHDQDWARENCGDLWLGFEPEELNVWAGDAGLETGETLFIGLRNGFQVQVREFRKPESQTQQ</sequence>
<dbReference type="PANTHER" id="PTHR43861">
    <property type="entry name" value="TRANS-ACONITATE 2-METHYLTRANSFERASE-RELATED"/>
    <property type="match status" value="1"/>
</dbReference>
<protein>
    <submittedName>
        <fullName evidence="2">ArsR family transcriptional regulator</fullName>
    </submittedName>
</protein>